<evidence type="ECO:0000256" key="7">
    <source>
        <dbReference type="ARBA" id="ARBA00023002"/>
    </source>
</evidence>
<evidence type="ECO:0000256" key="1">
    <source>
        <dbReference type="ARBA" id="ARBA00001974"/>
    </source>
</evidence>
<dbReference type="AlphaFoldDB" id="A0A9W7IBG0"/>
<proteinExistence type="inferred from homology"/>
<comment type="caution">
    <text evidence="12">The sequence shown here is derived from an EMBL/GenBank/DDBJ whole genome shotgun (WGS) entry which is preliminary data.</text>
</comment>
<accession>A0A9W7IBG0</accession>
<dbReference type="InterPro" id="IPR000960">
    <property type="entry name" value="Flavin_mOase"/>
</dbReference>
<evidence type="ECO:0000256" key="10">
    <source>
        <dbReference type="ARBA" id="ARBA00047707"/>
    </source>
</evidence>
<reference evidence="12" key="1">
    <citation type="submission" date="2023-05" db="EMBL/GenBank/DDBJ databases">
        <title>Genome and transcriptome analyses reveal genes involved in the formation of fine ridges on petal epidermal cells in Hibiscus trionum.</title>
        <authorList>
            <person name="Koshimizu S."/>
            <person name="Masuda S."/>
            <person name="Ishii T."/>
            <person name="Shirasu K."/>
            <person name="Hoshino A."/>
            <person name="Arita M."/>
        </authorList>
    </citation>
    <scope>NUCLEOTIDE SEQUENCE</scope>
    <source>
        <strain evidence="12">Hamamatsu line</strain>
    </source>
</reference>
<comment type="similarity">
    <text evidence="3 11">Belongs to the FMO family.</text>
</comment>
<dbReference type="EC" id="1.-.-.-" evidence="11"/>
<dbReference type="GO" id="GO:0009851">
    <property type="term" value="P:auxin biosynthetic process"/>
    <property type="evidence" value="ECO:0007669"/>
    <property type="project" value="UniProtKB-KW"/>
</dbReference>
<comment type="cofactor">
    <cofactor evidence="1 11">
        <name>FAD</name>
        <dbReference type="ChEBI" id="CHEBI:57692"/>
    </cofactor>
</comment>
<dbReference type="Proteomes" id="UP001165190">
    <property type="component" value="Unassembled WGS sequence"/>
</dbReference>
<comment type="pathway">
    <text evidence="2">Plant hormone metabolism; auxin biosynthesis.</text>
</comment>
<comment type="catalytic activity">
    <reaction evidence="10">
        <text>indole-3-pyruvate + NADPH + O2 + H(+) = (indol-3-yl)acetate + CO2 + NADP(+) + H2O</text>
        <dbReference type="Rhea" id="RHEA:34331"/>
        <dbReference type="ChEBI" id="CHEBI:15377"/>
        <dbReference type="ChEBI" id="CHEBI:15378"/>
        <dbReference type="ChEBI" id="CHEBI:15379"/>
        <dbReference type="ChEBI" id="CHEBI:16526"/>
        <dbReference type="ChEBI" id="CHEBI:17640"/>
        <dbReference type="ChEBI" id="CHEBI:30854"/>
        <dbReference type="ChEBI" id="CHEBI:57783"/>
        <dbReference type="ChEBI" id="CHEBI:58349"/>
        <dbReference type="EC" id="1.14.13.168"/>
    </reaction>
</comment>
<dbReference type="InterPro" id="IPR050982">
    <property type="entry name" value="Auxin_biosynth/cation_transpt"/>
</dbReference>
<dbReference type="InterPro" id="IPR036188">
    <property type="entry name" value="FAD/NAD-bd_sf"/>
</dbReference>
<evidence type="ECO:0000256" key="3">
    <source>
        <dbReference type="ARBA" id="ARBA00009183"/>
    </source>
</evidence>
<dbReference type="PRINTS" id="PR00469">
    <property type="entry name" value="PNDRDTASEII"/>
</dbReference>
<dbReference type="EMBL" id="BSYR01000025">
    <property type="protein sequence ID" value="GMI93042.1"/>
    <property type="molecule type" value="Genomic_DNA"/>
</dbReference>
<dbReference type="GO" id="GO:0050660">
    <property type="term" value="F:flavin adenine dinucleotide binding"/>
    <property type="evidence" value="ECO:0007669"/>
    <property type="project" value="InterPro"/>
</dbReference>
<dbReference type="InterPro" id="IPR020946">
    <property type="entry name" value="Flavin_mOase-like"/>
</dbReference>
<keyword evidence="4 11" id="KW-0285">Flavoprotein</keyword>
<evidence type="ECO:0000256" key="5">
    <source>
        <dbReference type="ARBA" id="ARBA00022827"/>
    </source>
</evidence>
<evidence type="ECO:0000256" key="2">
    <source>
        <dbReference type="ARBA" id="ARBA00004814"/>
    </source>
</evidence>
<dbReference type="Gene3D" id="3.50.50.60">
    <property type="entry name" value="FAD/NAD(P)-binding domain"/>
    <property type="match status" value="1"/>
</dbReference>
<evidence type="ECO:0000256" key="4">
    <source>
        <dbReference type="ARBA" id="ARBA00022630"/>
    </source>
</evidence>
<dbReference type="GO" id="GO:0050661">
    <property type="term" value="F:NADP binding"/>
    <property type="evidence" value="ECO:0007669"/>
    <property type="project" value="InterPro"/>
</dbReference>
<dbReference type="OrthoDB" id="66881at2759"/>
<dbReference type="PANTHER" id="PTHR43539:SF9">
    <property type="entry name" value="INDOLE-3-PYRUVATE MONOOXYGENASE YUCCA11-RELATED"/>
    <property type="match status" value="1"/>
</dbReference>
<dbReference type="SUPFAM" id="SSF51905">
    <property type="entry name" value="FAD/NAD(P)-binding domain"/>
    <property type="match status" value="2"/>
</dbReference>
<evidence type="ECO:0000256" key="11">
    <source>
        <dbReference type="RuleBase" id="RU361177"/>
    </source>
</evidence>
<dbReference type="GO" id="GO:0103075">
    <property type="term" value="F:indole-3-pyruvate monooxygenase activity"/>
    <property type="evidence" value="ECO:0007669"/>
    <property type="project" value="UniProtKB-EC"/>
</dbReference>
<sequence length="386" mass="42835">MEDIMVVIVGAGPAGLATSACLNRLSIPNIVLEREDCYASLWKKRSYDRLKLHLAKQFCQLPYMDFPSNAPTYVPKNGFIDYLDNYVSHFGITPRYLRSVESAVYDSDAGKWRIMVTNMTESDATKSEVYISRFLVVATGENSDGLIPDVEGLESYGGECIHSSQYGNGRKYRGKEVLVVGCGNSGMEIAYDLWNWGANTSIVIRNPVHVLTKEMVKIAMIMLQYLPVKVVDKITVAISKLKYGKLSKYGIRRPREGPFHLKAKTGRSAVIDVGTISKIKAGEIKVLPGMKYMEDKEIVFANGETGRFDAIVFATGYKSTVRNWLKGSYESFDEKGMPTKSYPEQWRGENGIYNAGFSRGGLQGISNDAQNIARDIAAAALGFNNN</sequence>
<evidence type="ECO:0000313" key="13">
    <source>
        <dbReference type="Proteomes" id="UP001165190"/>
    </source>
</evidence>
<evidence type="ECO:0000256" key="9">
    <source>
        <dbReference type="ARBA" id="ARBA00023070"/>
    </source>
</evidence>
<keyword evidence="5 11" id="KW-0274">FAD</keyword>
<dbReference type="PIRSF" id="PIRSF000332">
    <property type="entry name" value="FMO"/>
    <property type="match status" value="1"/>
</dbReference>
<dbReference type="PRINTS" id="PR00368">
    <property type="entry name" value="FADPNR"/>
</dbReference>
<dbReference type="Pfam" id="PF00743">
    <property type="entry name" value="FMO-like"/>
    <property type="match status" value="1"/>
</dbReference>
<keyword evidence="13" id="KW-1185">Reference proteome</keyword>
<keyword evidence="9" id="KW-0073">Auxin biosynthesis</keyword>
<dbReference type="PANTHER" id="PTHR43539">
    <property type="entry name" value="FLAVIN-BINDING MONOOXYGENASE-LIKE PROTEIN (AFU_ORTHOLOGUE AFUA_4G09220)"/>
    <property type="match status" value="1"/>
</dbReference>
<keyword evidence="8 11" id="KW-0503">Monooxygenase</keyword>
<evidence type="ECO:0000313" key="12">
    <source>
        <dbReference type="EMBL" id="GMI93042.1"/>
    </source>
</evidence>
<keyword evidence="6" id="KW-0521">NADP</keyword>
<evidence type="ECO:0000256" key="8">
    <source>
        <dbReference type="ARBA" id="ARBA00023033"/>
    </source>
</evidence>
<gene>
    <name evidence="12" type="ORF">HRI_002973500</name>
</gene>
<name>A0A9W7IBG0_HIBTR</name>
<keyword evidence="7 11" id="KW-0560">Oxidoreductase</keyword>
<organism evidence="12 13">
    <name type="scientific">Hibiscus trionum</name>
    <name type="common">Flower of an hour</name>
    <dbReference type="NCBI Taxonomy" id="183268"/>
    <lineage>
        <taxon>Eukaryota</taxon>
        <taxon>Viridiplantae</taxon>
        <taxon>Streptophyta</taxon>
        <taxon>Embryophyta</taxon>
        <taxon>Tracheophyta</taxon>
        <taxon>Spermatophyta</taxon>
        <taxon>Magnoliopsida</taxon>
        <taxon>eudicotyledons</taxon>
        <taxon>Gunneridae</taxon>
        <taxon>Pentapetalae</taxon>
        <taxon>rosids</taxon>
        <taxon>malvids</taxon>
        <taxon>Malvales</taxon>
        <taxon>Malvaceae</taxon>
        <taxon>Malvoideae</taxon>
        <taxon>Hibiscus</taxon>
    </lineage>
</organism>
<evidence type="ECO:0000256" key="6">
    <source>
        <dbReference type="ARBA" id="ARBA00022857"/>
    </source>
</evidence>
<dbReference type="GO" id="GO:0004499">
    <property type="term" value="F:N,N-dimethylaniline monooxygenase activity"/>
    <property type="evidence" value="ECO:0007669"/>
    <property type="project" value="InterPro"/>
</dbReference>
<protein>
    <recommendedName>
        <fullName evidence="11">Flavin-containing monooxygenase</fullName>
        <ecNumber evidence="11">1.-.-.-</ecNumber>
    </recommendedName>
</protein>